<gene>
    <name evidence="2" type="ORF">DEJ50_09625</name>
</gene>
<feature type="signal peptide" evidence="1">
    <location>
        <begin position="1"/>
        <end position="28"/>
    </location>
</feature>
<evidence type="ECO:0000256" key="1">
    <source>
        <dbReference type="SAM" id="SignalP"/>
    </source>
</evidence>
<evidence type="ECO:0000313" key="3">
    <source>
        <dbReference type="Proteomes" id="UP000325211"/>
    </source>
</evidence>
<protein>
    <submittedName>
        <fullName evidence="2">DUF3515 domain-containing protein</fullName>
    </submittedName>
</protein>
<name>A0A5P2D006_STRVZ</name>
<proteinExistence type="predicted"/>
<sequence>MSHHRPVRLPVLSALVALAALVAVPALAGCTPGGSVVRLEPPPTPPAEVAELCAALHEELPDTVAGLERTETDPRSELTAAWGGSAIVLRCGIAKPPKMADPRQEGIQVNEVAWLMEPLAETAGGGFRFTTGLRRAYTEVTVDKEHAKDAGMLVGLSDAIAKTVPAGISSY</sequence>
<evidence type="ECO:0000313" key="2">
    <source>
        <dbReference type="EMBL" id="QES48033.1"/>
    </source>
</evidence>
<feature type="chain" id="PRO_5024907259" evidence="1">
    <location>
        <begin position="29"/>
        <end position="171"/>
    </location>
</feature>
<dbReference type="OrthoDB" id="3213819at2"/>
<dbReference type="Pfam" id="PF12028">
    <property type="entry name" value="DUF3515"/>
    <property type="match status" value="1"/>
</dbReference>
<dbReference type="RefSeq" id="WP_150207151.1">
    <property type="nucleotide sequence ID" value="NZ_CP029190.1"/>
</dbReference>
<organism evidence="2 3">
    <name type="scientific">Streptomyces venezuelae</name>
    <dbReference type="NCBI Taxonomy" id="54571"/>
    <lineage>
        <taxon>Bacteria</taxon>
        <taxon>Bacillati</taxon>
        <taxon>Actinomycetota</taxon>
        <taxon>Actinomycetes</taxon>
        <taxon>Kitasatosporales</taxon>
        <taxon>Streptomycetaceae</taxon>
        <taxon>Streptomyces</taxon>
    </lineage>
</organism>
<dbReference type="PROSITE" id="PS51257">
    <property type="entry name" value="PROKAR_LIPOPROTEIN"/>
    <property type="match status" value="1"/>
</dbReference>
<dbReference type="Proteomes" id="UP000325211">
    <property type="component" value="Chromosome"/>
</dbReference>
<dbReference type="InterPro" id="IPR021903">
    <property type="entry name" value="DUF3515"/>
</dbReference>
<dbReference type="EMBL" id="CP029190">
    <property type="protein sequence ID" value="QES48033.1"/>
    <property type="molecule type" value="Genomic_DNA"/>
</dbReference>
<dbReference type="AlphaFoldDB" id="A0A5P2D006"/>
<reference evidence="2 3" key="1">
    <citation type="submission" date="2018-05" db="EMBL/GenBank/DDBJ databases">
        <title>Streptomyces venezuelae.</title>
        <authorList>
            <person name="Kim W."/>
            <person name="Lee N."/>
            <person name="Cho B.-K."/>
        </authorList>
    </citation>
    <scope>NUCLEOTIDE SEQUENCE [LARGE SCALE GENOMIC DNA]</scope>
    <source>
        <strain evidence="2 3">ATCC 21782</strain>
    </source>
</reference>
<accession>A0A5P2D006</accession>
<keyword evidence="1" id="KW-0732">Signal</keyword>